<proteinExistence type="predicted"/>
<dbReference type="InParanoid" id="A0A0D0DG00"/>
<dbReference type="Proteomes" id="UP000054538">
    <property type="component" value="Unassembled WGS sequence"/>
</dbReference>
<name>A0A0D0DG00_9AGAM</name>
<reference evidence="1 2" key="1">
    <citation type="submission" date="2014-04" db="EMBL/GenBank/DDBJ databases">
        <authorList>
            <consortium name="DOE Joint Genome Institute"/>
            <person name="Kuo A."/>
            <person name="Kohler A."/>
            <person name="Jargeat P."/>
            <person name="Nagy L.G."/>
            <person name="Floudas D."/>
            <person name="Copeland A."/>
            <person name="Barry K.W."/>
            <person name="Cichocki N."/>
            <person name="Veneault-Fourrey C."/>
            <person name="LaButti K."/>
            <person name="Lindquist E.A."/>
            <person name="Lipzen A."/>
            <person name="Lundell T."/>
            <person name="Morin E."/>
            <person name="Murat C."/>
            <person name="Sun H."/>
            <person name="Tunlid A."/>
            <person name="Henrissat B."/>
            <person name="Grigoriev I.V."/>
            <person name="Hibbett D.S."/>
            <person name="Martin F."/>
            <person name="Nordberg H.P."/>
            <person name="Cantor M.N."/>
            <person name="Hua S.X."/>
        </authorList>
    </citation>
    <scope>NUCLEOTIDE SEQUENCE [LARGE SCALE GENOMIC DNA]</scope>
    <source>
        <strain evidence="1 2">Ve08.2h10</strain>
    </source>
</reference>
<evidence type="ECO:0000313" key="1">
    <source>
        <dbReference type="EMBL" id="KIK96722.1"/>
    </source>
</evidence>
<dbReference type="HOGENOM" id="CLU_3129842_0_0_1"/>
<dbReference type="AlphaFoldDB" id="A0A0D0DG00"/>
<evidence type="ECO:0000313" key="2">
    <source>
        <dbReference type="Proteomes" id="UP000054538"/>
    </source>
</evidence>
<protein>
    <submittedName>
        <fullName evidence="1">Uncharacterized protein</fullName>
    </submittedName>
</protein>
<sequence>YNIKEYQSHGEATLVDLDAVAQEHIRVGRILLLFPPKDHVNFDESSLFAM</sequence>
<feature type="non-terminal residue" evidence="1">
    <location>
        <position position="50"/>
    </location>
</feature>
<keyword evidence="2" id="KW-1185">Reference proteome</keyword>
<gene>
    <name evidence="1" type="ORF">PAXRUDRAFT_69559</name>
</gene>
<dbReference type="EMBL" id="KN824972">
    <property type="protein sequence ID" value="KIK96722.1"/>
    <property type="molecule type" value="Genomic_DNA"/>
</dbReference>
<accession>A0A0D0DG00</accession>
<organism evidence="1 2">
    <name type="scientific">Paxillus rubicundulus Ve08.2h10</name>
    <dbReference type="NCBI Taxonomy" id="930991"/>
    <lineage>
        <taxon>Eukaryota</taxon>
        <taxon>Fungi</taxon>
        <taxon>Dikarya</taxon>
        <taxon>Basidiomycota</taxon>
        <taxon>Agaricomycotina</taxon>
        <taxon>Agaricomycetes</taxon>
        <taxon>Agaricomycetidae</taxon>
        <taxon>Boletales</taxon>
        <taxon>Paxilineae</taxon>
        <taxon>Paxillaceae</taxon>
        <taxon>Paxillus</taxon>
    </lineage>
</organism>
<feature type="non-terminal residue" evidence="1">
    <location>
        <position position="1"/>
    </location>
</feature>
<reference evidence="2" key="2">
    <citation type="submission" date="2015-01" db="EMBL/GenBank/DDBJ databases">
        <title>Evolutionary Origins and Diversification of the Mycorrhizal Mutualists.</title>
        <authorList>
            <consortium name="DOE Joint Genome Institute"/>
            <consortium name="Mycorrhizal Genomics Consortium"/>
            <person name="Kohler A."/>
            <person name="Kuo A."/>
            <person name="Nagy L.G."/>
            <person name="Floudas D."/>
            <person name="Copeland A."/>
            <person name="Barry K.W."/>
            <person name="Cichocki N."/>
            <person name="Veneault-Fourrey C."/>
            <person name="LaButti K."/>
            <person name="Lindquist E.A."/>
            <person name="Lipzen A."/>
            <person name="Lundell T."/>
            <person name="Morin E."/>
            <person name="Murat C."/>
            <person name="Riley R."/>
            <person name="Ohm R."/>
            <person name="Sun H."/>
            <person name="Tunlid A."/>
            <person name="Henrissat B."/>
            <person name="Grigoriev I.V."/>
            <person name="Hibbett D.S."/>
            <person name="Martin F."/>
        </authorList>
    </citation>
    <scope>NUCLEOTIDE SEQUENCE [LARGE SCALE GENOMIC DNA]</scope>
    <source>
        <strain evidence="2">Ve08.2h10</strain>
    </source>
</reference>